<accession>A0ABM9AE14</accession>
<evidence type="ECO:0000313" key="8">
    <source>
        <dbReference type="Proteomes" id="UP000838100"/>
    </source>
</evidence>
<evidence type="ECO:0000256" key="4">
    <source>
        <dbReference type="ARBA" id="ARBA00023172"/>
    </source>
</evidence>
<feature type="coiled-coil region" evidence="5">
    <location>
        <begin position="203"/>
        <end position="230"/>
    </location>
</feature>
<dbReference type="SUPFAM" id="SSF57997">
    <property type="entry name" value="Tropomyosin"/>
    <property type="match status" value="1"/>
</dbReference>
<evidence type="ECO:0000256" key="2">
    <source>
        <dbReference type="ARBA" id="ARBA00009840"/>
    </source>
</evidence>
<name>A0ABM9AE14_9GAMM</name>
<keyword evidence="6" id="KW-0472">Membrane</keyword>
<keyword evidence="4" id="KW-0233">DNA recombination</keyword>
<sequence>MEQQQLFIIIGVLSVLLIGALIYPLLSRRTLLSALNERINTLQKDYGIAQQQLQSSVSEAEHHKQLAEKLWEKLQVQGQKLGSYTGQLEQLGELKTRLQISERKTEESQNNLARSQVESARLKEIVEQSEMKHREQLTLMSENKQQLKQEFNQLAQRIFEDKSKQFDDASLKGLGGLLEPLKTQLDSFRKRVDAVHGEQIQGQAGLRNELDNLRKLNQQITDEAANLTKALKGDKKLQGNFGEQHAELLLQQAGLRRDIEYQREPNFKDQDSQNRRPDFIINLPDGKHIIIDSKVSLNDYSRYFSADDDAQRQQAMSSHVANIEHHINSLSDKDYPKLKGLNAPDFVFMFMPIEPAFLMALEAKPELFNQAYERRIAIVTPTTLLPVLRTVASLWEVDKQNRSTELLAEQAGKVYDRLRVFVEKMEKLGLQLNTAQATYDDAWRSLYSGRGNLVGQAERFRELGVRAKKPLPNSVTDHIDESISPLSGDGLDSVVES</sequence>
<reference evidence="7" key="1">
    <citation type="submission" date="2021-12" db="EMBL/GenBank/DDBJ databases">
        <authorList>
            <person name="Rodrigo-Torres L."/>
            <person name="Arahal R. D."/>
            <person name="Lucena T."/>
        </authorList>
    </citation>
    <scope>NUCLEOTIDE SEQUENCE</scope>
    <source>
        <strain evidence="7">CECT 8267</strain>
    </source>
</reference>
<comment type="caution">
    <text evidence="7">The sequence shown here is derived from an EMBL/GenBank/DDBJ whole genome shotgun (WGS) entry which is preliminary data.</text>
</comment>
<evidence type="ECO:0000256" key="6">
    <source>
        <dbReference type="SAM" id="Phobius"/>
    </source>
</evidence>
<proteinExistence type="inferred from homology"/>
<dbReference type="PANTHER" id="PTHR30563:SF0">
    <property type="entry name" value="DNA RECOMBINATION PROTEIN RMUC"/>
    <property type="match status" value="1"/>
</dbReference>
<dbReference type="Proteomes" id="UP000838100">
    <property type="component" value="Unassembled WGS sequence"/>
</dbReference>
<keyword evidence="8" id="KW-1185">Reference proteome</keyword>
<dbReference type="EMBL" id="CAKLPX010000001">
    <property type="protein sequence ID" value="CAH0991438.1"/>
    <property type="molecule type" value="Genomic_DNA"/>
</dbReference>
<evidence type="ECO:0000256" key="5">
    <source>
        <dbReference type="SAM" id="Coils"/>
    </source>
</evidence>
<comment type="function">
    <text evidence="1">Involved in DNA recombination.</text>
</comment>
<dbReference type="Pfam" id="PF02646">
    <property type="entry name" value="RmuC"/>
    <property type="match status" value="1"/>
</dbReference>
<dbReference type="RefSeq" id="WP_237444087.1">
    <property type="nucleotide sequence ID" value="NZ_CAKLPX010000001.1"/>
</dbReference>
<evidence type="ECO:0008006" key="9">
    <source>
        <dbReference type="Google" id="ProtNLM"/>
    </source>
</evidence>
<evidence type="ECO:0000256" key="1">
    <source>
        <dbReference type="ARBA" id="ARBA00003416"/>
    </source>
</evidence>
<dbReference type="InterPro" id="IPR003798">
    <property type="entry name" value="DNA_recombination_RmuC"/>
</dbReference>
<organism evidence="7 8">
    <name type="scientific">Sinobacterium norvegicum</name>
    <dbReference type="NCBI Taxonomy" id="1641715"/>
    <lineage>
        <taxon>Bacteria</taxon>
        <taxon>Pseudomonadati</taxon>
        <taxon>Pseudomonadota</taxon>
        <taxon>Gammaproteobacteria</taxon>
        <taxon>Cellvibrionales</taxon>
        <taxon>Spongiibacteraceae</taxon>
        <taxon>Sinobacterium</taxon>
    </lineage>
</organism>
<keyword evidence="3 5" id="KW-0175">Coiled coil</keyword>
<dbReference type="PANTHER" id="PTHR30563">
    <property type="entry name" value="DNA RECOMBINATION PROTEIN RMUC"/>
    <property type="match status" value="1"/>
</dbReference>
<gene>
    <name evidence="7" type="ORF">SIN8267_01544</name>
</gene>
<feature type="coiled-coil region" evidence="5">
    <location>
        <begin position="91"/>
        <end position="157"/>
    </location>
</feature>
<feature type="transmembrane region" description="Helical" evidence="6">
    <location>
        <begin position="6"/>
        <end position="26"/>
    </location>
</feature>
<evidence type="ECO:0000313" key="7">
    <source>
        <dbReference type="EMBL" id="CAH0991438.1"/>
    </source>
</evidence>
<comment type="similarity">
    <text evidence="2">Belongs to the RmuC family.</text>
</comment>
<protein>
    <recommendedName>
        <fullName evidence="9">DNA recombination protein RmuC</fullName>
    </recommendedName>
</protein>
<keyword evidence="6" id="KW-0812">Transmembrane</keyword>
<keyword evidence="6" id="KW-1133">Transmembrane helix</keyword>
<evidence type="ECO:0000256" key="3">
    <source>
        <dbReference type="ARBA" id="ARBA00023054"/>
    </source>
</evidence>